<organism evidence="1 2">
    <name type="scientific">Thiomonas arsenitoxydans (strain DSM 22701 / CIP 110005 / 3As)</name>
    <dbReference type="NCBI Taxonomy" id="426114"/>
    <lineage>
        <taxon>Bacteria</taxon>
        <taxon>Pseudomonadati</taxon>
        <taxon>Pseudomonadota</taxon>
        <taxon>Betaproteobacteria</taxon>
        <taxon>Burkholderiales</taxon>
        <taxon>Thiomonas</taxon>
    </lineage>
</organism>
<gene>
    <name evidence="1" type="ordered locus">THI_3205</name>
</gene>
<dbReference type="KEGG" id="thi:THI_3205"/>
<dbReference type="EMBL" id="FP475956">
    <property type="protein sequence ID" value="CAZ89802.1"/>
    <property type="molecule type" value="Genomic_DNA"/>
</dbReference>
<name>D6CMM4_THIA3</name>
<evidence type="ECO:0000313" key="1">
    <source>
        <dbReference type="EMBL" id="CAZ89802.1"/>
    </source>
</evidence>
<dbReference type="Proteomes" id="UP000002372">
    <property type="component" value="Chromosome"/>
</dbReference>
<sequence length="89" mass="9496">MSTTPAGRGQAASEANAGVFVGLRRRSQQSADRRSSPAIVSRWRAHRTACSLSALSVALHIPKTGVARANPRFAWVALEAHVSLRCTCP</sequence>
<reference evidence="2" key="2">
    <citation type="journal article" date="2010" name="PLoS Genet.">
        <title>Structure, function, and evolution of the Thiomonas spp. genome.</title>
        <authorList>
            <person name="Arsene-Ploetze F."/>
            <person name="Koechler S."/>
            <person name="Marchal M."/>
            <person name="Coppee J.Y."/>
            <person name="Chandler M."/>
            <person name="Bonnefoy V."/>
            <person name="Brochier-Armanet C."/>
            <person name="Barakat M."/>
            <person name="Barbe V."/>
            <person name="Battaglia-Brunet F."/>
            <person name="Bruneel O."/>
            <person name="Bryan C.G."/>
            <person name="Cleiss-Arnold J."/>
            <person name="Cruveiller S."/>
            <person name="Erhardt M."/>
            <person name="Heinrich-Salmeron A."/>
            <person name="Hommais F."/>
            <person name="Joulian C."/>
            <person name="Krin E."/>
            <person name="Lieutaud A."/>
            <person name="Lievremont D."/>
            <person name="Michel C."/>
            <person name="Muller D."/>
            <person name="Ortet P."/>
            <person name="Proux C."/>
            <person name="Siguier P."/>
            <person name="Roche D."/>
            <person name="Rouy Z."/>
            <person name="Salvignol G."/>
            <person name="Slyemi D."/>
            <person name="Talla E."/>
            <person name="Weiss S."/>
            <person name="Weissenbach J."/>
            <person name="Medigue C."/>
            <person name="Bertin P.N."/>
        </authorList>
    </citation>
    <scope>NUCLEOTIDE SEQUENCE [LARGE SCALE GENOMIC DNA]</scope>
    <source>
        <strain evidence="2">DSM 22701 / CIP 110005 / 3As</strain>
    </source>
</reference>
<protein>
    <submittedName>
        <fullName evidence="1">Uncharacterized protein</fullName>
    </submittedName>
</protein>
<evidence type="ECO:0000313" key="2">
    <source>
        <dbReference type="Proteomes" id="UP000002372"/>
    </source>
</evidence>
<reference key="1">
    <citation type="submission" date="2009-07" db="EMBL/GenBank/DDBJ databases">
        <authorList>
            <person name="Genoscope - CEA"/>
        </authorList>
    </citation>
    <scope>NUCLEOTIDE SEQUENCE</scope>
    <source>
        <strain>3As</strain>
    </source>
</reference>
<dbReference type="HOGENOM" id="CLU_2453663_0_0_4"/>
<dbReference type="AlphaFoldDB" id="D6CMM4"/>
<accession>D6CMM4</accession>
<proteinExistence type="predicted"/>